<dbReference type="Pfam" id="PF26176">
    <property type="entry name" value="zf_C2H2_17_2"/>
    <property type="match status" value="1"/>
</dbReference>
<feature type="region of interest" description="Disordered" evidence="2">
    <location>
        <begin position="244"/>
        <end position="270"/>
    </location>
</feature>
<evidence type="ECO:0000259" key="3">
    <source>
        <dbReference type="SMART" id="SM00355"/>
    </source>
</evidence>
<evidence type="ECO:0000256" key="1">
    <source>
        <dbReference type="SAM" id="Coils"/>
    </source>
</evidence>
<dbReference type="PANTHER" id="PTHR46179:SF24">
    <property type="entry name" value="C2H2-TYPE DOMAIN-CONTAINING PROTEIN"/>
    <property type="match status" value="1"/>
</dbReference>
<feature type="domain" description="C2H2-type" evidence="3">
    <location>
        <begin position="34"/>
        <end position="61"/>
    </location>
</feature>
<dbReference type="EMBL" id="JAVRRG010000100">
    <property type="protein sequence ID" value="KAK5086110.1"/>
    <property type="molecule type" value="Genomic_DNA"/>
</dbReference>
<dbReference type="InterPro" id="IPR059095">
    <property type="entry name" value="Znf_C2H2_17_2nd"/>
</dbReference>
<dbReference type="InterPro" id="IPR059009">
    <property type="entry name" value="Znf_C2H2_17_1st"/>
</dbReference>
<comment type="caution">
    <text evidence="4">The sequence shown here is derived from an EMBL/GenBank/DDBJ whole genome shotgun (WGS) entry which is preliminary data.</text>
</comment>
<dbReference type="Pfam" id="PF26177">
    <property type="entry name" value="zf_C2H2_17_1st"/>
    <property type="match status" value="1"/>
</dbReference>
<feature type="coiled-coil region" evidence="1">
    <location>
        <begin position="216"/>
        <end position="243"/>
    </location>
</feature>
<reference evidence="4 5" key="1">
    <citation type="submission" date="2023-08" db="EMBL/GenBank/DDBJ databases">
        <title>Black Yeasts Isolated from many extreme environments.</title>
        <authorList>
            <person name="Coleine C."/>
            <person name="Stajich J.E."/>
            <person name="Selbmann L."/>
        </authorList>
    </citation>
    <scope>NUCLEOTIDE SEQUENCE [LARGE SCALE GENOMIC DNA]</scope>
    <source>
        <strain evidence="4 5">CCFEE 5885</strain>
    </source>
</reference>
<name>A0ABR0K4J1_9EURO</name>
<feature type="region of interest" description="Disordered" evidence="2">
    <location>
        <begin position="298"/>
        <end position="343"/>
    </location>
</feature>
<dbReference type="InterPro" id="IPR013087">
    <property type="entry name" value="Znf_C2H2_type"/>
</dbReference>
<accession>A0ABR0K4J1</accession>
<feature type="region of interest" description="Disordered" evidence="2">
    <location>
        <begin position="1"/>
        <end position="30"/>
    </location>
</feature>
<sequence>MAPHTHIPAPRNSIEAYSARPDREPIPRNEKGDIICTHEACRDKTETFRRPCEWNKHMDKHERPYKCNEPTCEQNPGFTYSGGLLRHMREVHKKGVGPTRRPLYCPHANCIRNTGEGFTRRENLEEHLRRRHSYTGHYSPPPQSVSDQNEENQDQPRKRRKTVDPESPNGNHINQHTQLSGQQLPDLRGDSMRPDLQRTYMNGELDLDQLEANRQLTLARQTIAEQQELIRRQDEELHNLRSSLHNAGVPYPRPSERSYPPPSPVSASLAGHLRQSEQYRAESPMPIPQVNGNADAAAQNAALEAVTDPALRDLPAPSPQPKIDGDSQVNGNGSEPSRRIEIARDLVGEKLAAATS</sequence>
<dbReference type="PANTHER" id="PTHR46179">
    <property type="entry name" value="ZINC FINGER PROTEIN"/>
    <property type="match status" value="1"/>
</dbReference>
<organism evidence="4 5">
    <name type="scientific">Lithohypha guttulata</name>
    <dbReference type="NCBI Taxonomy" id="1690604"/>
    <lineage>
        <taxon>Eukaryota</taxon>
        <taxon>Fungi</taxon>
        <taxon>Dikarya</taxon>
        <taxon>Ascomycota</taxon>
        <taxon>Pezizomycotina</taxon>
        <taxon>Eurotiomycetes</taxon>
        <taxon>Chaetothyriomycetidae</taxon>
        <taxon>Chaetothyriales</taxon>
        <taxon>Trichomeriaceae</taxon>
        <taxon>Lithohypha</taxon>
    </lineage>
</organism>
<feature type="compositionally biased region" description="Basic and acidic residues" evidence="2">
    <location>
        <begin position="20"/>
        <end position="30"/>
    </location>
</feature>
<dbReference type="Gene3D" id="3.30.160.60">
    <property type="entry name" value="Classic Zinc Finger"/>
    <property type="match status" value="1"/>
</dbReference>
<protein>
    <recommendedName>
        <fullName evidence="3">C2H2-type domain-containing protein</fullName>
    </recommendedName>
</protein>
<keyword evidence="1" id="KW-0175">Coiled coil</keyword>
<feature type="region of interest" description="Disordered" evidence="2">
    <location>
        <begin position="133"/>
        <end position="194"/>
    </location>
</feature>
<feature type="compositionally biased region" description="Polar residues" evidence="2">
    <location>
        <begin position="168"/>
        <end position="183"/>
    </location>
</feature>
<keyword evidence="5" id="KW-1185">Reference proteome</keyword>
<proteinExistence type="predicted"/>
<evidence type="ECO:0000313" key="4">
    <source>
        <dbReference type="EMBL" id="KAK5086110.1"/>
    </source>
</evidence>
<evidence type="ECO:0000256" key="2">
    <source>
        <dbReference type="SAM" id="MobiDB-lite"/>
    </source>
</evidence>
<feature type="domain" description="C2H2-type" evidence="3">
    <location>
        <begin position="103"/>
        <end position="132"/>
    </location>
</feature>
<feature type="domain" description="C2H2-type" evidence="3">
    <location>
        <begin position="65"/>
        <end position="92"/>
    </location>
</feature>
<dbReference type="SMART" id="SM00355">
    <property type="entry name" value="ZnF_C2H2"/>
    <property type="match status" value="3"/>
</dbReference>
<gene>
    <name evidence="4" type="ORF">LTR24_007041</name>
</gene>
<dbReference type="InterPro" id="IPR051061">
    <property type="entry name" value="Zinc_finger_trans_reg"/>
</dbReference>
<dbReference type="Proteomes" id="UP001345013">
    <property type="component" value="Unassembled WGS sequence"/>
</dbReference>
<evidence type="ECO:0000313" key="5">
    <source>
        <dbReference type="Proteomes" id="UP001345013"/>
    </source>
</evidence>